<keyword evidence="3" id="KW-1185">Reference proteome</keyword>
<protein>
    <recommendedName>
        <fullName evidence="4">DUF1376 domain-containing protein</fullName>
    </recommendedName>
</protein>
<evidence type="ECO:0000313" key="3">
    <source>
        <dbReference type="Proteomes" id="UP001296873"/>
    </source>
</evidence>
<accession>A0ABS1D962</accession>
<gene>
    <name evidence="2" type="ORF">CKO28_02670</name>
</gene>
<proteinExistence type="predicted"/>
<feature type="region of interest" description="Disordered" evidence="1">
    <location>
        <begin position="344"/>
        <end position="363"/>
    </location>
</feature>
<evidence type="ECO:0000313" key="2">
    <source>
        <dbReference type="EMBL" id="MBK1666946.1"/>
    </source>
</evidence>
<dbReference type="EMBL" id="NRRL01000003">
    <property type="protein sequence ID" value="MBK1666946.1"/>
    <property type="molecule type" value="Genomic_DNA"/>
</dbReference>
<organism evidence="2 3">
    <name type="scientific">Rhodovibrio sodomensis</name>
    <dbReference type="NCBI Taxonomy" id="1088"/>
    <lineage>
        <taxon>Bacteria</taxon>
        <taxon>Pseudomonadati</taxon>
        <taxon>Pseudomonadota</taxon>
        <taxon>Alphaproteobacteria</taxon>
        <taxon>Rhodospirillales</taxon>
        <taxon>Rhodovibrionaceae</taxon>
        <taxon>Rhodovibrio</taxon>
    </lineage>
</organism>
<dbReference type="RefSeq" id="WP_200339004.1">
    <property type="nucleotide sequence ID" value="NZ_NRRL01000003.1"/>
</dbReference>
<feature type="compositionally biased region" description="Polar residues" evidence="1">
    <location>
        <begin position="296"/>
        <end position="312"/>
    </location>
</feature>
<feature type="region of interest" description="Disordered" evidence="1">
    <location>
        <begin position="103"/>
        <end position="220"/>
    </location>
</feature>
<feature type="region of interest" description="Disordered" evidence="1">
    <location>
        <begin position="286"/>
        <end position="327"/>
    </location>
</feature>
<feature type="compositionally biased region" description="Polar residues" evidence="1">
    <location>
        <begin position="194"/>
        <end position="204"/>
    </location>
</feature>
<dbReference type="Proteomes" id="UP001296873">
    <property type="component" value="Unassembled WGS sequence"/>
</dbReference>
<evidence type="ECO:0008006" key="4">
    <source>
        <dbReference type="Google" id="ProtNLM"/>
    </source>
</evidence>
<evidence type="ECO:0000256" key="1">
    <source>
        <dbReference type="SAM" id="MobiDB-lite"/>
    </source>
</evidence>
<comment type="caution">
    <text evidence="2">The sequence shown here is derived from an EMBL/GenBank/DDBJ whole genome shotgun (WGS) entry which is preliminary data.</text>
</comment>
<reference evidence="2 3" key="1">
    <citation type="journal article" date="2020" name="Microorganisms">
        <title>Osmotic Adaptation and Compatible Solute Biosynthesis of Phototrophic Bacteria as Revealed from Genome Analyses.</title>
        <authorList>
            <person name="Imhoff J.F."/>
            <person name="Rahn T."/>
            <person name="Kunzel S."/>
            <person name="Keller A."/>
            <person name="Neulinger S.C."/>
        </authorList>
    </citation>
    <scope>NUCLEOTIDE SEQUENCE [LARGE SCALE GENOMIC DNA]</scope>
    <source>
        <strain evidence="2 3">DSM 9895</strain>
    </source>
</reference>
<sequence length="363" mass="39206">MPKKTDPRSRIHLPADELSAMVVALDDRALAIAMRLISAQVESNDRGIPDDDATRRRMGVRRQDHWDRIRDQLMMFFDVTAGTWRHPAITDLFRRAARRSQNHREAQIACQEAATGQPEGTSSTPVTPPRNDSAGSRTRAQPAPVGAATASPSPSKDKVANQHQAPQSQTPAPRPPVPRVPRQGQGDLLASLPHQANPSPSTLPATGPARPASPSSAYVGDAPSLAKLAIDRGIALLMRAGMSEPQARKNMGMLCRDYDTGFVLQAIDQTERYNAADPNAYIRGVLKKYPRKTDDPSTGQTPRKPGTANTAAQPPKPFRPIADQSSLGISDGLASSIRRRNKQLGASFDFVDPAASTSKENAE</sequence>
<name>A0ABS1D962_9PROT</name>